<evidence type="ECO:0000256" key="3">
    <source>
        <dbReference type="ARBA" id="ARBA00013014"/>
    </source>
</evidence>
<evidence type="ECO:0000256" key="7">
    <source>
        <dbReference type="ARBA" id="ARBA00023002"/>
    </source>
</evidence>
<dbReference type="GO" id="GO:0008677">
    <property type="term" value="F:2-dehydropantoate 2-reductase activity"/>
    <property type="evidence" value="ECO:0007669"/>
    <property type="project" value="UniProtKB-EC"/>
</dbReference>
<dbReference type="Gene3D" id="3.40.50.720">
    <property type="entry name" value="NAD(P)-binding Rossmann-like Domain"/>
    <property type="match status" value="1"/>
</dbReference>
<dbReference type="SUPFAM" id="SSF51735">
    <property type="entry name" value="NAD(P)-binding Rossmann-fold domains"/>
    <property type="match status" value="1"/>
</dbReference>
<evidence type="ECO:0000313" key="13">
    <source>
        <dbReference type="EMBL" id="MCT9809039.1"/>
    </source>
</evidence>
<comment type="caution">
    <text evidence="13">The sequence shown here is derived from an EMBL/GenBank/DDBJ whole genome shotgun (WGS) entry which is preliminary data.</text>
</comment>
<evidence type="ECO:0000256" key="5">
    <source>
        <dbReference type="ARBA" id="ARBA00022655"/>
    </source>
</evidence>
<comment type="function">
    <text evidence="10">Catalyzes the NADPH-dependent reduction of ketopantoate into pantoic acid.</text>
</comment>
<dbReference type="SUPFAM" id="SSF48179">
    <property type="entry name" value="6-phosphogluconate dehydrogenase C-terminal domain-like"/>
    <property type="match status" value="1"/>
</dbReference>
<sequence length="297" mass="31661">MARIAVLGLGAIGGVVAAELAALGRHEVVVCVREPLQRLSVQRPQGTLDLPMRALTDPAQATPVDWVLLCTKAHQTASVAPWLARLCAAGTRVAVLQNGIGHAQRVGPFIGDARVVPTIVYYNGERMAPDRMRLRPAGQYEMAVEDSADGRDFTALLDGSVMRLLQTDDLATLAWRKLLINAVANPVTALTLQRQAVFRRADIAALCLDILEEAASVGRADGAQLTADEPAAIMRTLLTYPPDAGTSMYFDRLTGRALEVEALTGAIVARGQELGVRTPLNGLLQTLLRAVSESAVA</sequence>
<dbReference type="NCBIfam" id="NF005091">
    <property type="entry name" value="PRK06522.2-2"/>
    <property type="match status" value="1"/>
</dbReference>
<evidence type="ECO:0000259" key="11">
    <source>
        <dbReference type="Pfam" id="PF02558"/>
    </source>
</evidence>
<dbReference type="InterPro" id="IPR008927">
    <property type="entry name" value="6-PGluconate_DH-like_C_sf"/>
</dbReference>
<accession>A0ABT2PFF9</accession>
<comment type="pathway">
    <text evidence="1 10">Cofactor biosynthesis; (R)-pantothenate biosynthesis; (R)-pantoate from 3-methyl-2-oxobutanoate: step 2/2.</text>
</comment>
<dbReference type="InterPro" id="IPR003710">
    <property type="entry name" value="ApbA"/>
</dbReference>
<gene>
    <name evidence="13" type="ORF">N0K08_00155</name>
</gene>
<reference evidence="13 14" key="1">
    <citation type="submission" date="2022-09" db="EMBL/GenBank/DDBJ databases">
        <title>Draft genome of isolate Be4.</title>
        <authorList>
            <person name="Sanchez-Castro I."/>
            <person name="Martinez-Rodriguez P."/>
            <person name="Descostes M."/>
            <person name="Merroun M."/>
        </authorList>
    </citation>
    <scope>NUCLEOTIDE SEQUENCE [LARGE SCALE GENOMIC DNA]</scope>
    <source>
        <strain evidence="13 14">Be4</strain>
    </source>
</reference>
<keyword evidence="7 10" id="KW-0560">Oxidoreductase</keyword>
<dbReference type="PANTHER" id="PTHR21708">
    <property type="entry name" value="PROBABLE 2-DEHYDROPANTOATE 2-REDUCTASE"/>
    <property type="match status" value="1"/>
</dbReference>
<evidence type="ECO:0000256" key="10">
    <source>
        <dbReference type="RuleBase" id="RU362068"/>
    </source>
</evidence>
<dbReference type="EMBL" id="JAODYH010000001">
    <property type="protein sequence ID" value="MCT9809039.1"/>
    <property type="molecule type" value="Genomic_DNA"/>
</dbReference>
<dbReference type="PANTHER" id="PTHR21708:SF26">
    <property type="entry name" value="2-DEHYDROPANTOATE 2-REDUCTASE"/>
    <property type="match status" value="1"/>
</dbReference>
<feature type="domain" description="Ketopantoate reductase C-terminal" evidence="12">
    <location>
        <begin position="171"/>
        <end position="291"/>
    </location>
</feature>
<evidence type="ECO:0000256" key="8">
    <source>
        <dbReference type="ARBA" id="ARBA00032024"/>
    </source>
</evidence>
<keyword evidence="5 10" id="KW-0566">Pantothenate biosynthesis</keyword>
<dbReference type="InterPro" id="IPR036291">
    <property type="entry name" value="NAD(P)-bd_dom_sf"/>
</dbReference>
<evidence type="ECO:0000256" key="2">
    <source>
        <dbReference type="ARBA" id="ARBA00007870"/>
    </source>
</evidence>
<dbReference type="NCBIfam" id="TIGR00745">
    <property type="entry name" value="apbA_panE"/>
    <property type="match status" value="1"/>
</dbReference>
<dbReference type="InterPro" id="IPR013328">
    <property type="entry name" value="6PGD_dom2"/>
</dbReference>
<organism evidence="13 14">
    <name type="scientific">Acidovorax bellezanensis</name>
    <dbReference type="NCBI Taxonomy" id="2976702"/>
    <lineage>
        <taxon>Bacteria</taxon>
        <taxon>Pseudomonadati</taxon>
        <taxon>Pseudomonadota</taxon>
        <taxon>Betaproteobacteria</taxon>
        <taxon>Burkholderiales</taxon>
        <taxon>Comamonadaceae</taxon>
        <taxon>Acidovorax</taxon>
    </lineage>
</organism>
<dbReference type="Gene3D" id="1.10.1040.10">
    <property type="entry name" value="N-(1-d-carboxylethyl)-l-norvaline Dehydrogenase, domain 2"/>
    <property type="match status" value="1"/>
</dbReference>
<comment type="catalytic activity">
    <reaction evidence="9 10">
        <text>(R)-pantoate + NADP(+) = 2-dehydropantoate + NADPH + H(+)</text>
        <dbReference type="Rhea" id="RHEA:16233"/>
        <dbReference type="ChEBI" id="CHEBI:11561"/>
        <dbReference type="ChEBI" id="CHEBI:15378"/>
        <dbReference type="ChEBI" id="CHEBI:15980"/>
        <dbReference type="ChEBI" id="CHEBI:57783"/>
        <dbReference type="ChEBI" id="CHEBI:58349"/>
        <dbReference type="EC" id="1.1.1.169"/>
    </reaction>
</comment>
<evidence type="ECO:0000259" key="12">
    <source>
        <dbReference type="Pfam" id="PF08546"/>
    </source>
</evidence>
<proteinExistence type="inferred from homology"/>
<evidence type="ECO:0000256" key="9">
    <source>
        <dbReference type="ARBA" id="ARBA00048793"/>
    </source>
</evidence>
<dbReference type="InterPro" id="IPR013752">
    <property type="entry name" value="KPA_reductase"/>
</dbReference>
<dbReference type="Pfam" id="PF02558">
    <property type="entry name" value="ApbA"/>
    <property type="match status" value="1"/>
</dbReference>
<dbReference type="InterPro" id="IPR051402">
    <property type="entry name" value="KPR-Related"/>
</dbReference>
<evidence type="ECO:0000313" key="14">
    <source>
        <dbReference type="Proteomes" id="UP001525968"/>
    </source>
</evidence>
<evidence type="ECO:0000256" key="4">
    <source>
        <dbReference type="ARBA" id="ARBA00019465"/>
    </source>
</evidence>
<evidence type="ECO:0000256" key="1">
    <source>
        <dbReference type="ARBA" id="ARBA00004994"/>
    </source>
</evidence>
<dbReference type="Proteomes" id="UP001525968">
    <property type="component" value="Unassembled WGS sequence"/>
</dbReference>
<dbReference type="RefSeq" id="WP_261497979.1">
    <property type="nucleotide sequence ID" value="NZ_JAODYH010000001.1"/>
</dbReference>
<keyword evidence="6 10" id="KW-0521">NADP</keyword>
<name>A0ABT2PFF9_9BURK</name>
<dbReference type="EC" id="1.1.1.169" evidence="3 10"/>
<dbReference type="InterPro" id="IPR013332">
    <property type="entry name" value="KPR_N"/>
</dbReference>
<evidence type="ECO:0000256" key="6">
    <source>
        <dbReference type="ARBA" id="ARBA00022857"/>
    </source>
</evidence>
<keyword evidence="14" id="KW-1185">Reference proteome</keyword>
<protein>
    <recommendedName>
        <fullName evidence="4 10">2-dehydropantoate 2-reductase</fullName>
        <ecNumber evidence="3 10">1.1.1.169</ecNumber>
    </recommendedName>
    <alternativeName>
        <fullName evidence="8 10">Ketopantoate reductase</fullName>
    </alternativeName>
</protein>
<dbReference type="Pfam" id="PF08546">
    <property type="entry name" value="ApbA_C"/>
    <property type="match status" value="1"/>
</dbReference>
<comment type="similarity">
    <text evidence="2 10">Belongs to the ketopantoate reductase family.</text>
</comment>
<feature type="domain" description="Ketopantoate reductase N-terminal" evidence="11">
    <location>
        <begin position="4"/>
        <end position="142"/>
    </location>
</feature>